<accession>A0ACB7UNK9</accession>
<organism evidence="1 2">
    <name type="scientific">Dioscorea alata</name>
    <name type="common">Purple yam</name>
    <dbReference type="NCBI Taxonomy" id="55571"/>
    <lineage>
        <taxon>Eukaryota</taxon>
        <taxon>Viridiplantae</taxon>
        <taxon>Streptophyta</taxon>
        <taxon>Embryophyta</taxon>
        <taxon>Tracheophyta</taxon>
        <taxon>Spermatophyta</taxon>
        <taxon>Magnoliopsida</taxon>
        <taxon>Liliopsida</taxon>
        <taxon>Dioscoreales</taxon>
        <taxon>Dioscoreaceae</taxon>
        <taxon>Dioscorea</taxon>
    </lineage>
</organism>
<keyword evidence="2" id="KW-1185">Reference proteome</keyword>
<name>A0ACB7UNK9_DIOAL</name>
<keyword evidence="1" id="KW-0378">Hydrolase</keyword>
<gene>
    <name evidence="1" type="ORF">IHE45_15G105500</name>
</gene>
<proteinExistence type="predicted"/>
<dbReference type="EC" id="3.1.1.3" evidence="1"/>
<sequence>MNDPLNPLIYVHQLSLYYKAMEMALLTPVQVVSLFLCSSFFFDSHCVYASSPAMYVFGDSLADVGNNDYLEFTLIKADFPHNGIDYLHHKPTGRFSNGKNAADFLAERLGLPPPLPYLSVIHMFNITNTDAFLRGISFASGGAGVLDSTNKGQCLTFSKQVHYYHSVYASLVQQHGVVKTHDHLSKSIFSFIIGSNDIFSYSKSKANPQQFADSLVSTLQTQFKRLYKLGARKFAFIGAGPTGCCPSQRAKSKTEDCNPETNLLSILYNNAAYSLLHEMKSNFSDMNYSFFDTFNTLLHYIQNPETYGFTEVKAACCGLGKMNAKVACLPISGYCSNRKNYIYWDPNHPTEATVSKLTSTVIDGSPPNVFPVNLRQLCAL</sequence>
<dbReference type="Proteomes" id="UP000827976">
    <property type="component" value="Chromosome 15"/>
</dbReference>
<reference evidence="2" key="1">
    <citation type="journal article" date="2022" name="Nat. Commun.">
        <title>Chromosome evolution and the genetic basis of agronomically important traits in greater yam.</title>
        <authorList>
            <person name="Bredeson J.V."/>
            <person name="Lyons J.B."/>
            <person name="Oniyinde I.O."/>
            <person name="Okereke N.R."/>
            <person name="Kolade O."/>
            <person name="Nnabue I."/>
            <person name="Nwadili C.O."/>
            <person name="Hribova E."/>
            <person name="Parker M."/>
            <person name="Nwogha J."/>
            <person name="Shu S."/>
            <person name="Carlson J."/>
            <person name="Kariba R."/>
            <person name="Muthemba S."/>
            <person name="Knop K."/>
            <person name="Barton G.J."/>
            <person name="Sherwood A.V."/>
            <person name="Lopez-Montes A."/>
            <person name="Asiedu R."/>
            <person name="Jamnadass R."/>
            <person name="Muchugi A."/>
            <person name="Goodstein D."/>
            <person name="Egesi C.N."/>
            <person name="Featherston J."/>
            <person name="Asfaw A."/>
            <person name="Simpson G.G."/>
            <person name="Dolezel J."/>
            <person name="Hendre P.S."/>
            <person name="Van Deynze A."/>
            <person name="Kumar P.L."/>
            <person name="Obidiegwu J.E."/>
            <person name="Bhattacharjee R."/>
            <person name="Rokhsar D.S."/>
        </authorList>
    </citation>
    <scope>NUCLEOTIDE SEQUENCE [LARGE SCALE GENOMIC DNA]</scope>
    <source>
        <strain evidence="2">cv. TDa95/00328</strain>
    </source>
</reference>
<dbReference type="EMBL" id="CM037025">
    <property type="protein sequence ID" value="KAH7662048.1"/>
    <property type="molecule type" value="Genomic_DNA"/>
</dbReference>
<comment type="caution">
    <text evidence="1">The sequence shown here is derived from an EMBL/GenBank/DDBJ whole genome shotgun (WGS) entry which is preliminary data.</text>
</comment>
<protein>
    <submittedName>
        <fullName evidence="1">GDSL lipase/esterase protein</fullName>
        <ecNumber evidence="1">3.1.1.3</ecNumber>
    </submittedName>
</protein>
<evidence type="ECO:0000313" key="1">
    <source>
        <dbReference type="EMBL" id="KAH7662048.1"/>
    </source>
</evidence>
<evidence type="ECO:0000313" key="2">
    <source>
        <dbReference type="Proteomes" id="UP000827976"/>
    </source>
</evidence>